<dbReference type="Proteomes" id="UP000051530">
    <property type="component" value="Unassembled WGS sequence"/>
</dbReference>
<keyword evidence="2" id="KW-1185">Reference proteome</keyword>
<dbReference type="VEuPathDB" id="MicrosporidiaDB:M153_17780002478"/>
<accession>A0A0R0M1X2</accession>
<name>A0A0R0M1X2_9MICR</name>
<protein>
    <submittedName>
        <fullName evidence="1">Uncharacterized protein</fullName>
    </submittedName>
</protein>
<feature type="non-terminal residue" evidence="1">
    <location>
        <position position="1"/>
    </location>
</feature>
<dbReference type="AlphaFoldDB" id="A0A0R0M1X2"/>
<comment type="caution">
    <text evidence="1">The sequence shown here is derived from an EMBL/GenBank/DDBJ whole genome shotgun (WGS) entry which is preliminary data.</text>
</comment>
<dbReference type="EMBL" id="LGUB01000535">
    <property type="protein sequence ID" value="KRH93009.1"/>
    <property type="molecule type" value="Genomic_DNA"/>
</dbReference>
<proteinExistence type="predicted"/>
<gene>
    <name evidence="1" type="ORF">M153_17780002478</name>
</gene>
<reference evidence="1 2" key="1">
    <citation type="submission" date="2015-07" db="EMBL/GenBank/DDBJ databases">
        <title>The genome of Pseudoloma neurophilia, a relevant intracellular parasite of the zebrafish.</title>
        <authorList>
            <person name="Ndikumana S."/>
            <person name="Pelin A."/>
            <person name="Sanders J."/>
            <person name="Corradi N."/>
        </authorList>
    </citation>
    <scope>NUCLEOTIDE SEQUENCE [LARGE SCALE GENOMIC DNA]</scope>
    <source>
        <strain evidence="1 2">MK1</strain>
    </source>
</reference>
<evidence type="ECO:0000313" key="2">
    <source>
        <dbReference type="Proteomes" id="UP000051530"/>
    </source>
</evidence>
<organism evidence="1 2">
    <name type="scientific">Pseudoloma neurophilia</name>
    <dbReference type="NCBI Taxonomy" id="146866"/>
    <lineage>
        <taxon>Eukaryota</taxon>
        <taxon>Fungi</taxon>
        <taxon>Fungi incertae sedis</taxon>
        <taxon>Microsporidia</taxon>
        <taxon>Pseudoloma</taxon>
    </lineage>
</organism>
<evidence type="ECO:0000313" key="1">
    <source>
        <dbReference type="EMBL" id="KRH93009.1"/>
    </source>
</evidence>
<sequence length="41" mass="4801">DALRNINTANKFGWQTVHVRNDKHIVELINESVNEKLQNNQ</sequence>